<dbReference type="InterPro" id="IPR012826">
    <property type="entry name" value="FliN"/>
</dbReference>
<feature type="region of interest" description="Disordered" evidence="7">
    <location>
        <begin position="1"/>
        <end position="29"/>
    </location>
</feature>
<keyword evidence="4" id="KW-0145">Chemotaxis</keyword>
<keyword evidence="6" id="KW-0472">Membrane</keyword>
<evidence type="ECO:0000259" key="9">
    <source>
        <dbReference type="Pfam" id="PF04509"/>
    </source>
</evidence>
<dbReference type="PANTHER" id="PTHR43484">
    <property type="match status" value="1"/>
</dbReference>
<dbReference type="GO" id="GO:0016787">
    <property type="term" value="F:hydrolase activity"/>
    <property type="evidence" value="ECO:0007669"/>
    <property type="project" value="InterPro"/>
</dbReference>
<dbReference type="KEGG" id="jeh:EJN90_06170"/>
<evidence type="ECO:0000256" key="4">
    <source>
        <dbReference type="ARBA" id="ARBA00022500"/>
    </source>
</evidence>
<comment type="similarity">
    <text evidence="2">Belongs to the FliN/MopA/SpaO family.</text>
</comment>
<dbReference type="InterPro" id="IPR001543">
    <property type="entry name" value="FliN-like_C"/>
</dbReference>
<evidence type="ECO:0000313" key="10">
    <source>
        <dbReference type="EMBL" id="AZP04260.1"/>
    </source>
</evidence>
<dbReference type="InterPro" id="IPR036429">
    <property type="entry name" value="SpoA-like_sf"/>
</dbReference>
<evidence type="ECO:0000256" key="1">
    <source>
        <dbReference type="ARBA" id="ARBA00004413"/>
    </source>
</evidence>
<evidence type="ECO:0000256" key="5">
    <source>
        <dbReference type="ARBA" id="ARBA00022779"/>
    </source>
</evidence>
<keyword evidence="3" id="KW-1003">Cell membrane</keyword>
<keyword evidence="10" id="KW-0966">Cell projection</keyword>
<dbReference type="PRINTS" id="PR00956">
    <property type="entry name" value="FLGMOTORFLIN"/>
</dbReference>
<evidence type="ECO:0000313" key="11">
    <source>
        <dbReference type="Proteomes" id="UP000273326"/>
    </source>
</evidence>
<feature type="domain" description="CheC-like protein" evidence="9">
    <location>
        <begin position="129"/>
        <end position="165"/>
    </location>
</feature>
<reference evidence="11" key="1">
    <citation type="submission" date="2018-12" db="EMBL/GenBank/DDBJ databases">
        <title>Complete genome sequencing of Jeotgalibaca sp. H21T32.</title>
        <authorList>
            <person name="Bae J.-W."/>
            <person name="Lee S.-Y."/>
        </authorList>
    </citation>
    <scope>NUCLEOTIDE SEQUENCE [LARGE SCALE GENOMIC DNA]</scope>
    <source>
        <strain evidence="11">H21T32</strain>
    </source>
</reference>
<dbReference type="GO" id="GO:0003774">
    <property type="term" value="F:cytoskeletal motor activity"/>
    <property type="evidence" value="ECO:0007669"/>
    <property type="project" value="InterPro"/>
</dbReference>
<evidence type="ECO:0000256" key="2">
    <source>
        <dbReference type="ARBA" id="ARBA00009226"/>
    </source>
</evidence>
<accession>A0A3Q9BME3</accession>
<dbReference type="GO" id="GO:0071973">
    <property type="term" value="P:bacterial-type flagellum-dependent cell motility"/>
    <property type="evidence" value="ECO:0007669"/>
    <property type="project" value="InterPro"/>
</dbReference>
<evidence type="ECO:0000256" key="6">
    <source>
        <dbReference type="ARBA" id="ARBA00023136"/>
    </source>
</evidence>
<dbReference type="SUPFAM" id="SSF103039">
    <property type="entry name" value="CheC-like"/>
    <property type="match status" value="1"/>
</dbReference>
<dbReference type="GO" id="GO:0006935">
    <property type="term" value="P:chemotaxis"/>
    <property type="evidence" value="ECO:0007669"/>
    <property type="project" value="UniProtKB-KW"/>
</dbReference>
<dbReference type="CDD" id="cd17907">
    <property type="entry name" value="FliY_FliN-Y"/>
    <property type="match status" value="1"/>
</dbReference>
<evidence type="ECO:0000256" key="3">
    <source>
        <dbReference type="ARBA" id="ARBA00022475"/>
    </source>
</evidence>
<dbReference type="Pfam" id="PF04509">
    <property type="entry name" value="CheC"/>
    <property type="match status" value="2"/>
</dbReference>
<keyword evidence="10" id="KW-0969">Cilium</keyword>
<dbReference type="InterPro" id="IPR028976">
    <property type="entry name" value="CheC-like_sf"/>
</dbReference>
<dbReference type="InterPro" id="IPR051469">
    <property type="entry name" value="FliN/MopA/SpaO"/>
</dbReference>
<dbReference type="NCBIfam" id="TIGR02480">
    <property type="entry name" value="fliN"/>
    <property type="match status" value="1"/>
</dbReference>
<dbReference type="SUPFAM" id="SSF101801">
    <property type="entry name" value="Surface presentation of antigens (SPOA)"/>
    <property type="match status" value="1"/>
</dbReference>
<organism evidence="10 11">
    <name type="scientific">Jeotgalibaca ciconiae</name>
    <dbReference type="NCBI Taxonomy" id="2496265"/>
    <lineage>
        <taxon>Bacteria</taxon>
        <taxon>Bacillati</taxon>
        <taxon>Bacillota</taxon>
        <taxon>Bacilli</taxon>
        <taxon>Lactobacillales</taxon>
        <taxon>Carnobacteriaceae</taxon>
        <taxon>Jeotgalibaca</taxon>
    </lineage>
</organism>
<dbReference type="InterPro" id="IPR007597">
    <property type="entry name" value="CheC"/>
</dbReference>
<feature type="domain" description="Flagellar motor switch protein FliN-like C-terminal" evidence="8">
    <location>
        <begin position="271"/>
        <end position="341"/>
    </location>
</feature>
<dbReference type="Pfam" id="PF01052">
    <property type="entry name" value="FliMN_C"/>
    <property type="match status" value="1"/>
</dbReference>
<gene>
    <name evidence="10" type="primary">fliY</name>
    <name evidence="10" type="ORF">EJN90_06170</name>
</gene>
<dbReference type="GO" id="GO:0009425">
    <property type="term" value="C:bacterial-type flagellum basal body"/>
    <property type="evidence" value="ECO:0007669"/>
    <property type="project" value="InterPro"/>
</dbReference>
<dbReference type="OrthoDB" id="9773459at2"/>
<protein>
    <submittedName>
        <fullName evidence="10">Flagellar motor switch phosphatase FliY</fullName>
    </submittedName>
</protein>
<dbReference type="GO" id="GO:0005886">
    <property type="term" value="C:plasma membrane"/>
    <property type="evidence" value="ECO:0007669"/>
    <property type="project" value="UniProtKB-SubCell"/>
</dbReference>
<keyword evidence="10" id="KW-0282">Flagellum</keyword>
<dbReference type="RefSeq" id="WP_126109497.1">
    <property type="nucleotide sequence ID" value="NZ_CP034465.1"/>
</dbReference>
<dbReference type="Gene3D" id="3.40.1550.10">
    <property type="entry name" value="CheC-like"/>
    <property type="match status" value="1"/>
</dbReference>
<sequence>MSDSALTQEEIDKMMASLSSAPEEPAEELSQMDKDIIGEVGNISMSQAATTLSEILGYKVRITTPRVKSTNMKSILAESDRPKVITSIEFKKGITGNNMLMLDVSDSGKIANLMMGGDGLVQSETLTEIEMSAVAEAMNQMIGSASTAMATMFGRTVDIFPPEVSLWDEKNTVSIDENQLDISVCEISFELEVESILKSTIMQVFTLDAVRDMTRLMLEDEATVIEEVTVQESQVVVQAPEAEEEKVSVKKPEFQMLEDSDVKHRPKNLDLIMDVPLELSVMLGQSKKTIRDILSLGTGSVVELDKMTEEPLSIYVNGKMIAEGEVVVINENFGIRITNILSKESRINNL</sequence>
<keyword evidence="11" id="KW-1185">Reference proteome</keyword>
<dbReference type="NCBIfam" id="NF005995">
    <property type="entry name" value="PRK08119.1"/>
    <property type="match status" value="1"/>
</dbReference>
<feature type="domain" description="CheC-like protein" evidence="9">
    <location>
        <begin position="32"/>
        <end position="68"/>
    </location>
</feature>
<dbReference type="AlphaFoldDB" id="A0A3Q9BME3"/>
<proteinExistence type="inferred from homology"/>
<evidence type="ECO:0000259" key="8">
    <source>
        <dbReference type="Pfam" id="PF01052"/>
    </source>
</evidence>
<dbReference type="EMBL" id="CP034465">
    <property type="protein sequence ID" value="AZP04260.1"/>
    <property type="molecule type" value="Genomic_DNA"/>
</dbReference>
<dbReference type="Proteomes" id="UP000273326">
    <property type="component" value="Chromosome"/>
</dbReference>
<keyword evidence="5" id="KW-0283">Flagellar rotation</keyword>
<dbReference type="InterPro" id="IPR001172">
    <property type="entry name" value="FliN_T3SS_HrcQb"/>
</dbReference>
<comment type="subcellular location">
    <subcellularLocation>
        <location evidence="1">Cell membrane</location>
        <topology evidence="1">Peripheral membrane protein</topology>
        <orientation evidence="1">Cytoplasmic side</orientation>
    </subcellularLocation>
</comment>
<name>A0A3Q9BME3_9LACT</name>
<dbReference type="PANTHER" id="PTHR43484:SF1">
    <property type="entry name" value="FLAGELLAR MOTOR SWITCH PROTEIN FLIN"/>
    <property type="match status" value="1"/>
</dbReference>
<dbReference type="Gene3D" id="2.30.330.10">
    <property type="entry name" value="SpoA-like"/>
    <property type="match status" value="1"/>
</dbReference>
<evidence type="ECO:0000256" key="7">
    <source>
        <dbReference type="SAM" id="MobiDB-lite"/>
    </source>
</evidence>